<keyword evidence="2" id="KW-0472">Membrane</keyword>
<keyword evidence="2" id="KW-1133">Transmembrane helix</keyword>
<proteinExistence type="predicted"/>
<protein>
    <recommendedName>
        <fullName evidence="5">Trp biosynthesis protein</fullName>
    </recommendedName>
</protein>
<accession>A0A3M9LYY4</accession>
<dbReference type="Proteomes" id="UP000271678">
    <property type="component" value="Unassembled WGS sequence"/>
</dbReference>
<evidence type="ECO:0000313" key="3">
    <source>
        <dbReference type="EMBL" id="RNI18187.1"/>
    </source>
</evidence>
<keyword evidence="2" id="KW-0812">Transmembrane</keyword>
<feature type="region of interest" description="Disordered" evidence="1">
    <location>
        <begin position="197"/>
        <end position="247"/>
    </location>
</feature>
<feature type="transmembrane region" description="Helical" evidence="2">
    <location>
        <begin position="88"/>
        <end position="109"/>
    </location>
</feature>
<dbReference type="InterPro" id="IPR019051">
    <property type="entry name" value="Trp_biosyn_TM_oprn/chp"/>
</dbReference>
<evidence type="ECO:0000256" key="1">
    <source>
        <dbReference type="SAM" id="MobiDB-lite"/>
    </source>
</evidence>
<feature type="transmembrane region" description="Helical" evidence="2">
    <location>
        <begin position="116"/>
        <end position="137"/>
    </location>
</feature>
<feature type="transmembrane region" description="Helical" evidence="2">
    <location>
        <begin position="166"/>
        <end position="189"/>
    </location>
</feature>
<organism evidence="3 4">
    <name type="scientific">Flexivirga caeni</name>
    <dbReference type="NCBI Taxonomy" id="2294115"/>
    <lineage>
        <taxon>Bacteria</taxon>
        <taxon>Bacillati</taxon>
        <taxon>Actinomycetota</taxon>
        <taxon>Actinomycetes</taxon>
        <taxon>Micrococcales</taxon>
        <taxon>Dermacoccaceae</taxon>
        <taxon>Flexivirga</taxon>
    </lineage>
</organism>
<dbReference type="AlphaFoldDB" id="A0A3M9LYY4"/>
<feature type="compositionally biased region" description="Basic and acidic residues" evidence="1">
    <location>
        <begin position="19"/>
        <end position="28"/>
    </location>
</feature>
<comment type="caution">
    <text evidence="3">The sequence shown here is derived from an EMBL/GenBank/DDBJ whole genome shotgun (WGS) entry which is preliminary data.</text>
</comment>
<evidence type="ECO:0008006" key="5">
    <source>
        <dbReference type="Google" id="ProtNLM"/>
    </source>
</evidence>
<dbReference type="EMBL" id="RJJQ01000024">
    <property type="protein sequence ID" value="RNI18187.1"/>
    <property type="molecule type" value="Genomic_DNA"/>
</dbReference>
<evidence type="ECO:0000256" key="2">
    <source>
        <dbReference type="SAM" id="Phobius"/>
    </source>
</evidence>
<feature type="compositionally biased region" description="Gly residues" evidence="1">
    <location>
        <begin position="1"/>
        <end position="11"/>
    </location>
</feature>
<feature type="transmembrane region" description="Helical" evidence="2">
    <location>
        <begin position="47"/>
        <end position="68"/>
    </location>
</feature>
<feature type="region of interest" description="Disordered" evidence="1">
    <location>
        <begin position="1"/>
        <end position="40"/>
    </location>
</feature>
<gene>
    <name evidence="3" type="ORF">EFY87_18295</name>
</gene>
<keyword evidence="4" id="KW-1185">Reference proteome</keyword>
<feature type="compositionally biased region" description="Basic and acidic residues" evidence="1">
    <location>
        <begin position="222"/>
        <end position="238"/>
    </location>
</feature>
<dbReference type="Pfam" id="PF09534">
    <property type="entry name" value="Trp_oprn_chp"/>
    <property type="match status" value="1"/>
</dbReference>
<evidence type="ECO:0000313" key="4">
    <source>
        <dbReference type="Proteomes" id="UP000271678"/>
    </source>
</evidence>
<sequence length="247" mass="25698">MPGDAHQGGGRTARRRDRERHAGDRVSTEPDVQPAKRPSKGLTSKRSVLIVGALAVILLVVANGRTWVSGTVTDAVLRHAHTTASGSKAAPALLATALVGAAAVLATLTTGRMPRWIAAVLTLLAGVVSVIAALAAVRNPARTIGDIATSMTGHTGDRTVDTSLTIWPWVAVFGGILLALTGVLAIAGVRSWSGLSSRYDAPGSKPVRTRSDWDLLSDGEDPTDRPDGSDTIDERRPPESPAGQDKS</sequence>
<name>A0A3M9LYY4_9MICO</name>
<reference evidence="3 4" key="1">
    <citation type="submission" date="2018-11" db="EMBL/GenBank/DDBJ databases">
        <title>Draft genome of Simplicispira Flexivirga sp. BO-16.</title>
        <authorList>
            <person name="Im W.T."/>
        </authorList>
    </citation>
    <scope>NUCLEOTIDE SEQUENCE [LARGE SCALE GENOMIC DNA]</scope>
    <source>
        <strain evidence="3 4">BO-16</strain>
    </source>
</reference>